<feature type="compositionally biased region" description="Low complexity" evidence="4">
    <location>
        <begin position="21"/>
        <end position="32"/>
    </location>
</feature>
<dbReference type="PROSITE" id="PS51842">
    <property type="entry name" value="IF_ROD_2"/>
    <property type="match status" value="3"/>
</dbReference>
<dbReference type="Gene3D" id="1.20.5.170">
    <property type="match status" value="2"/>
</dbReference>
<evidence type="ECO:0000256" key="4">
    <source>
        <dbReference type="SAM" id="MobiDB-lite"/>
    </source>
</evidence>
<evidence type="ECO:0000313" key="6">
    <source>
        <dbReference type="EMBL" id="MBN3283057.1"/>
    </source>
</evidence>
<protein>
    <submittedName>
        <fullName evidence="6">K1C13 protein</fullName>
    </submittedName>
</protein>
<feature type="domain" description="IF rod" evidence="5">
    <location>
        <begin position="93"/>
        <end position="155"/>
    </location>
</feature>
<feature type="compositionally biased region" description="Low complexity" evidence="4">
    <location>
        <begin position="1"/>
        <end position="11"/>
    </location>
</feature>
<comment type="caution">
    <text evidence="6">The sequence shown here is derived from an EMBL/GenBank/DDBJ whole genome shotgun (WGS) entry which is preliminary data.</text>
</comment>
<feature type="domain" description="IF rod" evidence="5">
    <location>
        <begin position="230"/>
        <end position="542"/>
    </location>
</feature>
<name>A0ABS2YAV7_POLSP</name>
<feature type="region of interest" description="Disordered" evidence="4">
    <location>
        <begin position="1"/>
        <end position="32"/>
    </location>
</feature>
<feature type="coiled-coil region" evidence="3">
    <location>
        <begin position="97"/>
        <end position="124"/>
    </location>
</feature>
<feature type="non-terminal residue" evidence="6">
    <location>
        <position position="1"/>
    </location>
</feature>
<reference evidence="6" key="1">
    <citation type="journal article" date="2021" name="Cell">
        <title>Tracing the genetic footprints of vertebrate landing in non-teleost ray-finned fishes.</title>
        <authorList>
            <person name="Bi X."/>
            <person name="Wang K."/>
            <person name="Yang L."/>
            <person name="Pan H."/>
            <person name="Jiang H."/>
            <person name="Wei Q."/>
            <person name="Fang M."/>
            <person name="Yu H."/>
            <person name="Zhu C."/>
            <person name="Cai Y."/>
            <person name="He Y."/>
            <person name="Gan X."/>
            <person name="Zeng H."/>
            <person name="Yu D."/>
            <person name="Zhu Y."/>
            <person name="Jiang H."/>
            <person name="Qiu Q."/>
            <person name="Yang H."/>
            <person name="Zhang Y.E."/>
            <person name="Wang W."/>
            <person name="Zhu M."/>
            <person name="He S."/>
            <person name="Zhang G."/>
        </authorList>
    </citation>
    <scope>NUCLEOTIDE SEQUENCE</scope>
    <source>
        <strain evidence="6">Pddl_001</strain>
    </source>
</reference>
<dbReference type="Gene3D" id="1.20.5.500">
    <property type="entry name" value="Single helix bin"/>
    <property type="match status" value="2"/>
</dbReference>
<keyword evidence="1" id="KW-0403">Intermediate filament</keyword>
<gene>
    <name evidence="6" type="primary">Krt13_0</name>
    <name evidence="6" type="ORF">GTO93_0007256</name>
</gene>
<keyword evidence="2 3" id="KW-0175">Coiled coil</keyword>
<dbReference type="InterPro" id="IPR002957">
    <property type="entry name" value="Keratin_I"/>
</dbReference>
<evidence type="ECO:0000256" key="2">
    <source>
        <dbReference type="ARBA" id="ARBA00023054"/>
    </source>
</evidence>
<feature type="region of interest" description="Disordered" evidence="4">
    <location>
        <begin position="538"/>
        <end position="566"/>
    </location>
</feature>
<evidence type="ECO:0000313" key="7">
    <source>
        <dbReference type="Proteomes" id="UP001166093"/>
    </source>
</evidence>
<dbReference type="SMART" id="SM01391">
    <property type="entry name" value="Filament"/>
    <property type="match status" value="2"/>
</dbReference>
<dbReference type="SUPFAM" id="SSF64593">
    <property type="entry name" value="Intermediate filament protein, coiled coil region"/>
    <property type="match status" value="5"/>
</dbReference>
<feature type="compositionally biased region" description="Low complexity" evidence="4">
    <location>
        <begin position="542"/>
        <end position="555"/>
    </location>
</feature>
<feature type="coiled-coil region" evidence="3">
    <location>
        <begin position="908"/>
        <end position="935"/>
    </location>
</feature>
<evidence type="ECO:0000259" key="5">
    <source>
        <dbReference type="PROSITE" id="PS51842"/>
    </source>
</evidence>
<dbReference type="PANTHER" id="PTHR23239:SF180">
    <property type="entry name" value="KERATIN, TYPE I CYTOSKELETAL 17"/>
    <property type="match status" value="1"/>
</dbReference>
<feature type="domain" description="IF rod" evidence="5">
    <location>
        <begin position="654"/>
        <end position="963"/>
    </location>
</feature>
<dbReference type="InterPro" id="IPR039008">
    <property type="entry name" value="IF_rod_dom"/>
</dbReference>
<evidence type="ECO:0000256" key="3">
    <source>
        <dbReference type="SAM" id="Coils"/>
    </source>
</evidence>
<dbReference type="Pfam" id="PF00038">
    <property type="entry name" value="Filament"/>
    <property type="match status" value="3"/>
</dbReference>
<dbReference type="PANTHER" id="PTHR23239">
    <property type="entry name" value="INTERMEDIATE FILAMENT"/>
    <property type="match status" value="1"/>
</dbReference>
<dbReference type="PRINTS" id="PR01248">
    <property type="entry name" value="TYPE1KERATIN"/>
</dbReference>
<dbReference type="Gene3D" id="1.20.5.1160">
    <property type="entry name" value="Vasodilator-stimulated phosphoprotein"/>
    <property type="match status" value="2"/>
</dbReference>
<feature type="coiled-coil region" evidence="3">
    <location>
        <begin position="333"/>
        <end position="378"/>
    </location>
</feature>
<accession>A0ABS2YAV7</accession>
<keyword evidence="7" id="KW-1185">Reference proteome</keyword>
<dbReference type="EMBL" id="JAAWVQ010123107">
    <property type="protein sequence ID" value="MBN3283057.1"/>
    <property type="molecule type" value="Genomic_DNA"/>
</dbReference>
<proteinExistence type="predicted"/>
<feature type="coiled-coil region" evidence="3">
    <location>
        <begin position="234"/>
        <end position="261"/>
    </location>
</feature>
<organism evidence="6 7">
    <name type="scientific">Polyodon spathula</name>
    <name type="common">North American paddlefish</name>
    <name type="synonym">Squalus spathula</name>
    <dbReference type="NCBI Taxonomy" id="7913"/>
    <lineage>
        <taxon>Eukaryota</taxon>
        <taxon>Metazoa</taxon>
        <taxon>Chordata</taxon>
        <taxon>Craniata</taxon>
        <taxon>Vertebrata</taxon>
        <taxon>Euteleostomi</taxon>
        <taxon>Actinopterygii</taxon>
        <taxon>Chondrostei</taxon>
        <taxon>Acipenseriformes</taxon>
        <taxon>Polyodontidae</taxon>
        <taxon>Polyodon</taxon>
    </lineage>
</organism>
<evidence type="ECO:0000256" key="1">
    <source>
        <dbReference type="ARBA" id="ARBA00022754"/>
    </source>
</evidence>
<dbReference type="Proteomes" id="UP001166093">
    <property type="component" value="Unassembled WGS sequence"/>
</dbReference>
<feature type="non-terminal residue" evidence="6">
    <location>
        <position position="963"/>
    </location>
</feature>
<sequence>MSYSSQSSFSSGGPFKASQAGSGSSSFMSSGGSSMRRAPSIYEGAGGFGTQVLSQSRSASFGGYSGGFGMGGGRAGGAGDFGAGGDLGLSINEKATMQNLNDRLAAYLEKVHSLETANSKLEIQIQEFLKLKMPQSDRDYSTYEKIIHDLQQQASQAGSGSSSFMSSGGSSMRRAPSIYEGAGGFGTQVLSQSRSASFGGYSGGFGMGGGRAGGAGDFGASGDLGLSINEKATMQNLNDRLAAYLEKVHSLETANSKLEIQIQEFLKLKMPQSDRDYSTYEKIIHDLQQQIIAARLTNSKITLQVHNTKLAADDFRVKYEAELAMRQSIEADIVGLRKVLDELTLTRSNLEMEIEGLVEELIHLKKNHEEDLASLKAQTNSGSVNVEVDAAPQQDLSRVLDEIRAQYEGIAAKNTREIEAWYKDKFDTLNQQVTSSTTEIQTSKTEIKDLKRTLQGLEIELQSQLSMKGALEGTLGEIDTNYFNQLNRLQGMVSSLEAELMQLRSDTERQSQEYRMLLDIKTRLEIEIAEYRRLLDGEDSRSNSSNISVSTIRSTETTKVSKTQQSGFSSKQLASSTLSSYGMSSQVFARQVPSVYAGAGGYGACISYSVFSSGGGDGGGFGYLSGLSVGGGKGGVFGCSGAGTDEELGGSINEKATMINLNDRLAIYLEKVRTLEASNATLEKQICEWSQNRIIVTQDYSAYWKTIAELQGKIAIANIDNASIILQTDNAKLAAGDFSAKYEAELAMRQSVKADIAGLKRVLDELTLARSSMDMEIEGLKEELVYLKKNHEEDLLALSSQVGGTVNVEVDAAPQQDMSRVLEEMRMQYEGIADKNRREVEAWYKDKFEELNKQVTTSTEVLQTSKSEISERRRTVQGLEIEMQSQLSMKSVLEVNVAETEGSYGAQLSQLQAFIHRLEAELVQLRMDMERQGNEYKMLLDIRTRLEMEIEEYRHLLDGEVAG</sequence>
<feature type="coiled-coil region" evidence="3">
    <location>
        <begin position="440"/>
        <end position="513"/>
    </location>
</feature>
<feature type="region of interest" description="Disordered" evidence="4">
    <location>
        <begin position="152"/>
        <end position="172"/>
    </location>
</feature>
<feature type="compositionally biased region" description="Polar residues" evidence="4">
    <location>
        <begin position="557"/>
        <end position="566"/>
    </location>
</feature>